<dbReference type="PANTHER" id="PTHR23150">
    <property type="entry name" value="SULFATASE MODIFYING FACTOR 1, 2"/>
    <property type="match status" value="1"/>
</dbReference>
<name>A0A5C6FUJ0_9PLAN</name>
<proteinExistence type="predicted"/>
<dbReference type="InterPro" id="IPR051043">
    <property type="entry name" value="Sulfatase_Mod_Factor_Kinase"/>
</dbReference>
<dbReference type="Pfam" id="PF03781">
    <property type="entry name" value="FGE-sulfatase"/>
    <property type="match status" value="1"/>
</dbReference>
<sequence length="359" mass="40877">MIASHCPPFPIYRAVIAMILSSFISATWPLLADQPQSASNVNSLGMAFVTVSPGTYRRGFDGSSQRDRLFARTHRYSNHADFKFDSPSHLVTLSKSFQIQTTEVTVAQFRAFTDATDYQTDAEMGAGAFGLFPDQKRYNDRFQRSPSVTWREPGFVQTDDHPVVAVSWNDATAFCEWLSKKEGVTYRLPNEAEWEYACRAGKTSWYSWGTNPDDAYRHANVADGALETAYPNTTRYQRAVKLEPDDGDGVVFTAPVASFRPNPWGLYDMHGNVWEWCHDRWVPDLYRRYLDDVPHQKRAEFNVDDPVETKKTDQHEYGDWRCMRGGAWTCAPASVRCSIRTYSEAGDASIYTGFRVVRQ</sequence>
<feature type="domain" description="Sulfatase-modifying factor enzyme-like" evidence="1">
    <location>
        <begin position="83"/>
        <end position="358"/>
    </location>
</feature>
<keyword evidence="2" id="KW-0808">Transferase</keyword>
<evidence type="ECO:0000259" key="1">
    <source>
        <dbReference type="Pfam" id="PF03781"/>
    </source>
</evidence>
<evidence type="ECO:0000313" key="2">
    <source>
        <dbReference type="EMBL" id="TWU66021.1"/>
    </source>
</evidence>
<comment type="caution">
    <text evidence="2">The sequence shown here is derived from an EMBL/GenBank/DDBJ whole genome shotgun (WGS) entry which is preliminary data.</text>
</comment>
<dbReference type="InterPro" id="IPR016187">
    <property type="entry name" value="CTDL_fold"/>
</dbReference>
<dbReference type="EMBL" id="SJPZ01000001">
    <property type="protein sequence ID" value="TWU66021.1"/>
    <property type="molecule type" value="Genomic_DNA"/>
</dbReference>
<dbReference type="EC" id="2.7.11.1" evidence="2"/>
<dbReference type="AlphaFoldDB" id="A0A5C6FUJ0"/>
<keyword evidence="2" id="KW-0418">Kinase</keyword>
<protein>
    <submittedName>
        <fullName evidence="2">Serine/threonine-protein kinase pkn1</fullName>
        <ecNumber evidence="2">2.7.11.1</ecNumber>
    </submittedName>
</protein>
<dbReference type="SUPFAM" id="SSF56436">
    <property type="entry name" value="C-type lectin-like"/>
    <property type="match status" value="1"/>
</dbReference>
<dbReference type="Proteomes" id="UP000316476">
    <property type="component" value="Unassembled WGS sequence"/>
</dbReference>
<dbReference type="InterPro" id="IPR042095">
    <property type="entry name" value="SUMF_sf"/>
</dbReference>
<dbReference type="PANTHER" id="PTHR23150:SF19">
    <property type="entry name" value="FORMYLGLYCINE-GENERATING ENZYME"/>
    <property type="match status" value="1"/>
</dbReference>
<reference evidence="2 3" key="1">
    <citation type="submission" date="2019-02" db="EMBL/GenBank/DDBJ databases">
        <title>Deep-cultivation of Planctomycetes and their phenomic and genomic characterization uncovers novel biology.</title>
        <authorList>
            <person name="Wiegand S."/>
            <person name="Jogler M."/>
            <person name="Boedeker C."/>
            <person name="Pinto D."/>
            <person name="Vollmers J."/>
            <person name="Rivas-Marin E."/>
            <person name="Kohn T."/>
            <person name="Peeters S.H."/>
            <person name="Heuer A."/>
            <person name="Rast P."/>
            <person name="Oberbeckmann S."/>
            <person name="Bunk B."/>
            <person name="Jeske O."/>
            <person name="Meyerdierks A."/>
            <person name="Storesund J.E."/>
            <person name="Kallscheuer N."/>
            <person name="Luecker S."/>
            <person name="Lage O.M."/>
            <person name="Pohl T."/>
            <person name="Merkel B.J."/>
            <person name="Hornburger P."/>
            <person name="Mueller R.-W."/>
            <person name="Bruemmer F."/>
            <person name="Labrenz M."/>
            <person name="Spormann A.M."/>
            <person name="Op Den Camp H."/>
            <person name="Overmann J."/>
            <person name="Amann R."/>
            <person name="Jetten M.S.M."/>
            <person name="Mascher T."/>
            <person name="Medema M.H."/>
            <person name="Devos D.P."/>
            <person name="Kaster A.-K."/>
            <person name="Ovreas L."/>
            <person name="Rohde M."/>
            <person name="Galperin M.Y."/>
            <person name="Jogler C."/>
        </authorList>
    </citation>
    <scope>NUCLEOTIDE SEQUENCE [LARGE SCALE GENOMIC DNA]</scope>
    <source>
        <strain evidence="2 3">V7</strain>
    </source>
</reference>
<gene>
    <name evidence="2" type="primary">pkn1_3</name>
    <name evidence="2" type="ORF">V7x_15780</name>
</gene>
<dbReference type="GO" id="GO:0120147">
    <property type="term" value="F:formylglycine-generating oxidase activity"/>
    <property type="evidence" value="ECO:0007669"/>
    <property type="project" value="TreeGrafter"/>
</dbReference>
<evidence type="ECO:0000313" key="3">
    <source>
        <dbReference type="Proteomes" id="UP000316476"/>
    </source>
</evidence>
<dbReference type="InterPro" id="IPR005532">
    <property type="entry name" value="SUMF_dom"/>
</dbReference>
<dbReference type="Gene3D" id="3.90.1580.10">
    <property type="entry name" value="paralog of FGE (formylglycine-generating enzyme)"/>
    <property type="match status" value="1"/>
</dbReference>
<organism evidence="2 3">
    <name type="scientific">Crateriforma conspicua</name>
    <dbReference type="NCBI Taxonomy" id="2527996"/>
    <lineage>
        <taxon>Bacteria</taxon>
        <taxon>Pseudomonadati</taxon>
        <taxon>Planctomycetota</taxon>
        <taxon>Planctomycetia</taxon>
        <taxon>Planctomycetales</taxon>
        <taxon>Planctomycetaceae</taxon>
        <taxon>Crateriforma</taxon>
    </lineage>
</organism>
<accession>A0A5C6FUJ0</accession>
<dbReference type="GO" id="GO:0004674">
    <property type="term" value="F:protein serine/threonine kinase activity"/>
    <property type="evidence" value="ECO:0007669"/>
    <property type="project" value="UniProtKB-EC"/>
</dbReference>